<dbReference type="PROSITE" id="PS51186">
    <property type="entry name" value="GNAT"/>
    <property type="match status" value="1"/>
</dbReference>
<keyword evidence="3" id="KW-1185">Reference proteome</keyword>
<dbReference type="Gene3D" id="3.40.630.30">
    <property type="match status" value="1"/>
</dbReference>
<dbReference type="InterPro" id="IPR016181">
    <property type="entry name" value="Acyl_CoA_acyltransferase"/>
</dbReference>
<comment type="caution">
    <text evidence="2">The sequence shown here is derived from an EMBL/GenBank/DDBJ whole genome shotgun (WGS) entry which is preliminary data.</text>
</comment>
<proteinExistence type="predicted"/>
<gene>
    <name evidence="2" type="ORF">D9619_002101</name>
</gene>
<dbReference type="OrthoDB" id="5372118at2759"/>
<dbReference type="Pfam" id="PF00583">
    <property type="entry name" value="Acetyltransf_1"/>
    <property type="match status" value="1"/>
</dbReference>
<dbReference type="AlphaFoldDB" id="A0A8H5F396"/>
<protein>
    <recommendedName>
        <fullName evidence="1">N-acetyltransferase domain-containing protein</fullName>
    </recommendedName>
</protein>
<dbReference type="InterPro" id="IPR000182">
    <property type="entry name" value="GNAT_dom"/>
</dbReference>
<accession>A0A8H5F396</accession>
<evidence type="ECO:0000259" key="1">
    <source>
        <dbReference type="PROSITE" id="PS51186"/>
    </source>
</evidence>
<feature type="domain" description="N-acetyltransferase" evidence="1">
    <location>
        <begin position="185"/>
        <end position="346"/>
    </location>
</feature>
<sequence>MFPQVPQAQATFPVTTATQASQLSPDVWATLEGDQVNANVILPTLYKCLSREQSGRPTQGHLWVVVYSPAPRSRVLYVASCTDGYQGKYPVFLYTTTPPPSLRHDHITVTAPLRSIAQALWTVVGSRRVYSVFGPTVLAEVFCRIWTGMTHIGRIAQPYYDSKISFVNLRTFRDASDQRISQGRIAVRPATSQDIPQIAQLCGQFAGESPPFVLTQIQALQEANYLFAHKLVWVLTVTRNNLPEVATIVAFTRNSRNAATITKVFTPVQHRGNRYAETLVREVVRYLLNQGGKQNVALYVGVTNMAANVYRRVGFVGLEPNAPPVDGVDRWVEYGFNRDHVDLGHW</sequence>
<evidence type="ECO:0000313" key="3">
    <source>
        <dbReference type="Proteomes" id="UP000567179"/>
    </source>
</evidence>
<reference evidence="2 3" key="1">
    <citation type="journal article" date="2020" name="ISME J.">
        <title>Uncovering the hidden diversity of litter-decomposition mechanisms in mushroom-forming fungi.</title>
        <authorList>
            <person name="Floudas D."/>
            <person name="Bentzer J."/>
            <person name="Ahren D."/>
            <person name="Johansson T."/>
            <person name="Persson P."/>
            <person name="Tunlid A."/>
        </authorList>
    </citation>
    <scope>NUCLEOTIDE SEQUENCE [LARGE SCALE GENOMIC DNA]</scope>
    <source>
        <strain evidence="2 3">CBS 101986</strain>
    </source>
</reference>
<name>A0A8H5F396_9AGAR</name>
<dbReference type="GO" id="GO:0016747">
    <property type="term" value="F:acyltransferase activity, transferring groups other than amino-acyl groups"/>
    <property type="evidence" value="ECO:0007669"/>
    <property type="project" value="InterPro"/>
</dbReference>
<dbReference type="EMBL" id="JAACJJ010000028">
    <property type="protein sequence ID" value="KAF5322079.1"/>
    <property type="molecule type" value="Genomic_DNA"/>
</dbReference>
<dbReference type="SUPFAM" id="SSF55729">
    <property type="entry name" value="Acyl-CoA N-acyltransferases (Nat)"/>
    <property type="match status" value="1"/>
</dbReference>
<dbReference type="Proteomes" id="UP000567179">
    <property type="component" value="Unassembled WGS sequence"/>
</dbReference>
<evidence type="ECO:0000313" key="2">
    <source>
        <dbReference type="EMBL" id="KAF5322079.1"/>
    </source>
</evidence>
<organism evidence="2 3">
    <name type="scientific">Psilocybe cf. subviscida</name>
    <dbReference type="NCBI Taxonomy" id="2480587"/>
    <lineage>
        <taxon>Eukaryota</taxon>
        <taxon>Fungi</taxon>
        <taxon>Dikarya</taxon>
        <taxon>Basidiomycota</taxon>
        <taxon>Agaricomycotina</taxon>
        <taxon>Agaricomycetes</taxon>
        <taxon>Agaricomycetidae</taxon>
        <taxon>Agaricales</taxon>
        <taxon>Agaricineae</taxon>
        <taxon>Strophariaceae</taxon>
        <taxon>Psilocybe</taxon>
    </lineage>
</organism>